<protein>
    <submittedName>
        <fullName evidence="1">Uncharacterized protein</fullName>
    </submittedName>
</protein>
<evidence type="ECO:0000313" key="2">
    <source>
        <dbReference type="Proteomes" id="UP001296776"/>
    </source>
</evidence>
<gene>
    <name evidence="1" type="ORF">CKO40_08270</name>
</gene>
<organism evidence="1 2">
    <name type="scientific">Halochromatium glycolicum</name>
    <dbReference type="NCBI Taxonomy" id="85075"/>
    <lineage>
        <taxon>Bacteria</taxon>
        <taxon>Pseudomonadati</taxon>
        <taxon>Pseudomonadota</taxon>
        <taxon>Gammaproteobacteria</taxon>
        <taxon>Chromatiales</taxon>
        <taxon>Chromatiaceae</taxon>
        <taxon>Halochromatium</taxon>
    </lineage>
</organism>
<reference evidence="1" key="2">
    <citation type="journal article" date="2020" name="Microorganisms">
        <title>Osmotic Adaptation and Compatible Solute Biosynthesis of Phototrophic Bacteria as Revealed from Genome Analyses.</title>
        <authorList>
            <person name="Imhoff J.F."/>
            <person name="Rahn T."/>
            <person name="Kunzel S."/>
            <person name="Keller A."/>
            <person name="Neulinger S.C."/>
        </authorList>
    </citation>
    <scope>NUCLEOTIDE SEQUENCE</scope>
    <source>
        <strain evidence="1">DSM 11080</strain>
    </source>
</reference>
<dbReference type="EMBL" id="NRSJ01000011">
    <property type="protein sequence ID" value="MBK1704532.1"/>
    <property type="molecule type" value="Genomic_DNA"/>
</dbReference>
<evidence type="ECO:0000313" key="1">
    <source>
        <dbReference type="EMBL" id="MBK1704532.1"/>
    </source>
</evidence>
<keyword evidence="2" id="KW-1185">Reference proteome</keyword>
<reference evidence="1" key="1">
    <citation type="submission" date="2017-08" db="EMBL/GenBank/DDBJ databases">
        <authorList>
            <person name="Imhoff J.F."/>
            <person name="Rahn T."/>
            <person name="Kuenzel S."/>
            <person name="Neulinger S.C."/>
        </authorList>
    </citation>
    <scope>NUCLEOTIDE SEQUENCE</scope>
    <source>
        <strain evidence="1">DSM 11080</strain>
    </source>
</reference>
<name>A0AAJ0U484_9GAMM</name>
<dbReference type="RefSeq" id="WP_200345736.1">
    <property type="nucleotide sequence ID" value="NZ_NRSJ01000011.1"/>
</dbReference>
<dbReference type="AlphaFoldDB" id="A0AAJ0U484"/>
<accession>A0AAJ0U484</accession>
<sequence length="88" mass="9626">MGADKRPHAARPMPANALTPEEEQAILAGCHRPEFASLAPEQIVARLLDEEQCYIASVSSFYRVLRRHGELAHRGRAKGSTVTMGVIS</sequence>
<proteinExistence type="predicted"/>
<comment type="caution">
    <text evidence="1">The sequence shown here is derived from an EMBL/GenBank/DDBJ whole genome shotgun (WGS) entry which is preliminary data.</text>
</comment>
<dbReference type="Proteomes" id="UP001296776">
    <property type="component" value="Unassembled WGS sequence"/>
</dbReference>